<gene>
    <name evidence="3" type="ORF">U1T56_06660</name>
</gene>
<proteinExistence type="predicted"/>
<name>A0ABU8XP15_9PROT</name>
<dbReference type="EMBL" id="JBBLZC010000005">
    <property type="protein sequence ID" value="MEK0082824.1"/>
    <property type="molecule type" value="Genomic_DNA"/>
</dbReference>
<keyword evidence="1" id="KW-0812">Transmembrane</keyword>
<organism evidence="3 4">
    <name type="scientific">Benzoatithermus flavus</name>
    <dbReference type="NCBI Taxonomy" id="3108223"/>
    <lineage>
        <taxon>Bacteria</taxon>
        <taxon>Pseudomonadati</taxon>
        <taxon>Pseudomonadota</taxon>
        <taxon>Alphaproteobacteria</taxon>
        <taxon>Geminicoccales</taxon>
        <taxon>Geminicoccaceae</taxon>
        <taxon>Benzoatithermus</taxon>
    </lineage>
</organism>
<keyword evidence="1" id="KW-1133">Transmembrane helix</keyword>
<keyword evidence="4" id="KW-1185">Reference proteome</keyword>
<dbReference type="Proteomes" id="UP001375743">
    <property type="component" value="Unassembled WGS sequence"/>
</dbReference>
<dbReference type="Pfam" id="PF07811">
    <property type="entry name" value="TadE"/>
    <property type="match status" value="1"/>
</dbReference>
<evidence type="ECO:0000313" key="3">
    <source>
        <dbReference type="EMBL" id="MEK0082824.1"/>
    </source>
</evidence>
<comment type="caution">
    <text evidence="3">The sequence shown here is derived from an EMBL/GenBank/DDBJ whole genome shotgun (WGS) entry which is preliminary data.</text>
</comment>
<evidence type="ECO:0000259" key="2">
    <source>
        <dbReference type="Pfam" id="PF07811"/>
    </source>
</evidence>
<evidence type="ECO:0000256" key="1">
    <source>
        <dbReference type="SAM" id="Phobius"/>
    </source>
</evidence>
<dbReference type="InterPro" id="IPR012495">
    <property type="entry name" value="TadE-like_dom"/>
</dbReference>
<feature type="transmembrane region" description="Helical" evidence="1">
    <location>
        <begin position="21"/>
        <end position="43"/>
    </location>
</feature>
<feature type="domain" description="TadE-like" evidence="2">
    <location>
        <begin position="22"/>
        <end position="63"/>
    </location>
</feature>
<keyword evidence="1" id="KW-0472">Membrane</keyword>
<protein>
    <submittedName>
        <fullName evidence="3">TadE/TadG family type IV pilus assembly protein</fullName>
    </submittedName>
</protein>
<reference evidence="3 4" key="1">
    <citation type="submission" date="2024-01" db="EMBL/GenBank/DDBJ databases">
        <title>Multi-omics insights into the function and evolution of sodium benzoate biodegradation pathways in Benzoatithermus flavus gen. nov., sp. nov. from hot spring.</title>
        <authorList>
            <person name="Hu C.-J."/>
            <person name="Li W.-J."/>
        </authorList>
    </citation>
    <scope>NUCLEOTIDE SEQUENCE [LARGE SCALE GENOMIC DNA]</scope>
    <source>
        <strain evidence="3 4">SYSU G07066</strain>
    </source>
</reference>
<dbReference type="RefSeq" id="WP_418158678.1">
    <property type="nucleotide sequence ID" value="NZ_JBBLZC010000005.1"/>
</dbReference>
<sequence>MRPQRLPMFLARLRRVSSARDGAVAIEAALLVPFLLVAMVVLIDTVRYIRTTARMDRVAATTADLIARNDRLIDRTDFTTATRNDELGTFFLIANKVAAPSDLATRGEVIVTSITPLASGFKQNWQRTGPYGLTLSSRLGDLPPLPTGGALIVAEVFYSFDSIILQSLGVLSPSSLTIYRRAVFRPRLGALETLDPPS</sequence>
<evidence type="ECO:0000313" key="4">
    <source>
        <dbReference type="Proteomes" id="UP001375743"/>
    </source>
</evidence>
<accession>A0ABU8XP15</accession>